<protein>
    <submittedName>
        <fullName evidence="1">Uncharacterized protein</fullName>
    </submittedName>
</protein>
<sequence>RCASNVRSEREASYISSYTNYRYLRWLPTADGPFLCLLSIQ</sequence>
<proteinExistence type="predicted"/>
<evidence type="ECO:0000313" key="1">
    <source>
        <dbReference type="EMBL" id="CDW35031.1"/>
    </source>
</evidence>
<dbReference type="AlphaFoldDB" id="A0A0K2UBF7"/>
<organism evidence="1">
    <name type="scientific">Lepeophtheirus salmonis</name>
    <name type="common">Salmon louse</name>
    <name type="synonym">Caligus salmonis</name>
    <dbReference type="NCBI Taxonomy" id="72036"/>
    <lineage>
        <taxon>Eukaryota</taxon>
        <taxon>Metazoa</taxon>
        <taxon>Ecdysozoa</taxon>
        <taxon>Arthropoda</taxon>
        <taxon>Crustacea</taxon>
        <taxon>Multicrustacea</taxon>
        <taxon>Hexanauplia</taxon>
        <taxon>Copepoda</taxon>
        <taxon>Siphonostomatoida</taxon>
        <taxon>Caligidae</taxon>
        <taxon>Lepeophtheirus</taxon>
    </lineage>
</organism>
<dbReference type="EMBL" id="HACA01017670">
    <property type="protein sequence ID" value="CDW35031.1"/>
    <property type="molecule type" value="Transcribed_RNA"/>
</dbReference>
<reference evidence="1" key="1">
    <citation type="submission" date="2014-05" db="EMBL/GenBank/DDBJ databases">
        <authorList>
            <person name="Chronopoulou M."/>
        </authorList>
    </citation>
    <scope>NUCLEOTIDE SEQUENCE</scope>
    <source>
        <tissue evidence="1">Whole organism</tissue>
    </source>
</reference>
<name>A0A0K2UBF7_LEPSM</name>
<feature type="non-terminal residue" evidence="1">
    <location>
        <position position="1"/>
    </location>
</feature>
<accession>A0A0K2UBF7</accession>
<feature type="non-terminal residue" evidence="1">
    <location>
        <position position="41"/>
    </location>
</feature>